<protein>
    <recommendedName>
        <fullName evidence="1">Glycosyltransferase 2-like domain-containing protein</fullName>
    </recommendedName>
</protein>
<dbReference type="PANTHER" id="PTHR43179:SF7">
    <property type="entry name" value="RHAMNOSYLTRANSFERASE WBBL"/>
    <property type="match status" value="1"/>
</dbReference>
<dbReference type="Proteomes" id="UP000178319">
    <property type="component" value="Unassembled WGS sequence"/>
</dbReference>
<dbReference type="Pfam" id="PF00535">
    <property type="entry name" value="Glycos_transf_2"/>
    <property type="match status" value="1"/>
</dbReference>
<dbReference type="STRING" id="1797516.A3D26_03285"/>
<dbReference type="CDD" id="cd04186">
    <property type="entry name" value="GT_2_like_c"/>
    <property type="match status" value="1"/>
</dbReference>
<dbReference type="Gene3D" id="3.90.550.10">
    <property type="entry name" value="Spore Coat Polysaccharide Biosynthesis Protein SpsA, Chain A"/>
    <property type="match status" value="1"/>
</dbReference>
<dbReference type="AlphaFoldDB" id="A0A1G1V8B4"/>
<comment type="caution">
    <text evidence="2">The sequence shown here is derived from an EMBL/GenBank/DDBJ whole genome shotgun (WGS) entry which is preliminary data.</text>
</comment>
<evidence type="ECO:0000313" key="2">
    <source>
        <dbReference type="EMBL" id="OGY11547.1"/>
    </source>
</evidence>
<feature type="domain" description="Glycosyltransferase 2-like" evidence="1">
    <location>
        <begin position="7"/>
        <end position="164"/>
    </location>
</feature>
<dbReference type="InterPro" id="IPR001173">
    <property type="entry name" value="Glyco_trans_2-like"/>
</dbReference>
<organism evidence="2 3">
    <name type="scientific">Candidatus Blackburnbacteria bacterium RIFCSPHIGHO2_02_FULL_44_20</name>
    <dbReference type="NCBI Taxonomy" id="1797516"/>
    <lineage>
        <taxon>Bacteria</taxon>
        <taxon>Candidatus Blackburniibacteriota</taxon>
    </lineage>
</organism>
<proteinExistence type="predicted"/>
<sequence>MAKTDLSIIIVNYNSKDYLNKCVHSIKRSDTKRINYEIIVVDNASSDGSQEEILDLSRRYKIKPVLSKTNLGFSKGNNLGVKKSSGRYVLFLNPDTMLEEKALKRAFNFMEENPQVGVVGGYLYLESKELDNAAHRGFPTPWNAISQFTGLRAMFPHSKIFAGYTMGWILENPEPHEIDATTGAFFFVRREVGESLGWWDEEYFMYGEDLDFCYRAKNAGWKIMFLPEVRVLHYGGVSAGIRKHITKKSTASRQTRIRSASASTEAMRIFYRKHYKDKYPAWLTKAVLLGVKCLEEMRRRRIN</sequence>
<evidence type="ECO:0000259" key="1">
    <source>
        <dbReference type="Pfam" id="PF00535"/>
    </source>
</evidence>
<accession>A0A1G1V8B4</accession>
<name>A0A1G1V8B4_9BACT</name>
<dbReference type="SUPFAM" id="SSF53448">
    <property type="entry name" value="Nucleotide-diphospho-sugar transferases"/>
    <property type="match status" value="1"/>
</dbReference>
<dbReference type="InterPro" id="IPR029044">
    <property type="entry name" value="Nucleotide-diphossugar_trans"/>
</dbReference>
<dbReference type="PANTHER" id="PTHR43179">
    <property type="entry name" value="RHAMNOSYLTRANSFERASE WBBL"/>
    <property type="match status" value="1"/>
</dbReference>
<evidence type="ECO:0000313" key="3">
    <source>
        <dbReference type="Proteomes" id="UP000178319"/>
    </source>
</evidence>
<gene>
    <name evidence="2" type="ORF">A3D26_03285</name>
</gene>
<reference evidence="2 3" key="1">
    <citation type="journal article" date="2016" name="Nat. Commun.">
        <title>Thousands of microbial genomes shed light on interconnected biogeochemical processes in an aquifer system.</title>
        <authorList>
            <person name="Anantharaman K."/>
            <person name="Brown C.T."/>
            <person name="Hug L.A."/>
            <person name="Sharon I."/>
            <person name="Castelle C.J."/>
            <person name="Probst A.J."/>
            <person name="Thomas B.C."/>
            <person name="Singh A."/>
            <person name="Wilkins M.J."/>
            <person name="Karaoz U."/>
            <person name="Brodie E.L."/>
            <person name="Williams K.H."/>
            <person name="Hubbard S.S."/>
            <person name="Banfield J.F."/>
        </authorList>
    </citation>
    <scope>NUCLEOTIDE SEQUENCE [LARGE SCALE GENOMIC DNA]</scope>
</reference>
<dbReference type="EMBL" id="MHBZ01000015">
    <property type="protein sequence ID" value="OGY11547.1"/>
    <property type="molecule type" value="Genomic_DNA"/>
</dbReference>